<dbReference type="InterPro" id="IPR052192">
    <property type="entry name" value="Insect_Ionotropic_Sensory_Rcpt"/>
</dbReference>
<keyword evidence="12" id="KW-1185">Reference proteome</keyword>
<keyword evidence="3 8" id="KW-0812">Transmembrane</keyword>
<evidence type="ECO:0000256" key="9">
    <source>
        <dbReference type="SAM" id="SignalP"/>
    </source>
</evidence>
<evidence type="ECO:0000256" key="7">
    <source>
        <dbReference type="ARBA" id="ARBA00023180"/>
    </source>
</evidence>
<proteinExistence type="predicted"/>
<dbReference type="OrthoDB" id="413361at2759"/>
<dbReference type="Gene3D" id="1.10.287.70">
    <property type="match status" value="1"/>
</dbReference>
<accession>A0A834NZ24</accession>
<keyword evidence="4 8" id="KW-1133">Transmembrane helix</keyword>
<keyword evidence="5 8" id="KW-0472">Membrane</keyword>
<keyword evidence="6" id="KW-0675">Receptor</keyword>
<dbReference type="SUPFAM" id="SSF53850">
    <property type="entry name" value="Periplasmic binding protein-like II"/>
    <property type="match status" value="1"/>
</dbReference>
<dbReference type="PANTHER" id="PTHR42643:SF33">
    <property type="entry name" value="GLUTAMATE RECEPTOR 2-LIKE PROTEIN"/>
    <property type="match status" value="1"/>
</dbReference>
<gene>
    <name evidence="11" type="ORF">H0235_009615</name>
</gene>
<evidence type="ECO:0000256" key="3">
    <source>
        <dbReference type="ARBA" id="ARBA00022692"/>
    </source>
</evidence>
<feature type="transmembrane region" description="Helical" evidence="8">
    <location>
        <begin position="330"/>
        <end position="351"/>
    </location>
</feature>
<sequence>MISGLIAISIIAILCTTKATNIAVTFTKEYFSEKYIQYLVVFGCWNSFDKMNFFRRDLLNNLTISYVPIKDNIEINTILKVNYYKLGIILDIDCPQSEIILEQFDENRLSYNESFFWLMITESNAVPIDFLRDLPLSIASEITVALRQKDVYVLYDVYNFSHRHGGRLNVTYMGYWSSDDGLRNELTQYKYKRRQNFHKLTLNVSIHVDHEPIPDFHTYILNPINRHVDTMMRYNYILIVQLMDYYNITMNLIRGTTWGYLVNGTWNGILADMIRGTVDISATPYLFKPERFDACDYTVQTYIAKTAIIFRHPKTSDIHNVFLMPFTEDVWYLILIVAIIYWLTLLLTVKIELYFDNYPKMCTLDTNPTSETALITAAAICQQGLSDGPRIYSGRIVFLSLFLWGLLLIQFYSASVVGSLLSEPPRFIHTLKNLSDSSLEVGIEDMAYNYDYLAKSTNPAVHELNRKKIQSSKKRGVEPFLTAEEGLKKVKRGGYAFHVDIATAYKIIEDTFSQDEICDLEEIQLFPVERIATAIRKHSPFKKMVTYGLRKMMEHGMGGHLSYIWQPARPQCPEGHNEIPAPVALNEFSPALFSLFMGIAVALFVMLIEMYIEHRKRRRQRTLLEPLEVFSNSGISDLEQFDFHKIEPND</sequence>
<dbReference type="PANTHER" id="PTHR42643">
    <property type="entry name" value="IONOTROPIC RECEPTOR 20A-RELATED"/>
    <property type="match status" value="1"/>
</dbReference>
<evidence type="ECO:0000313" key="12">
    <source>
        <dbReference type="Proteomes" id="UP000600918"/>
    </source>
</evidence>
<evidence type="ECO:0000259" key="10">
    <source>
        <dbReference type="Pfam" id="PF24576"/>
    </source>
</evidence>
<dbReference type="EMBL" id="JACSDY010000008">
    <property type="protein sequence ID" value="KAF7421779.1"/>
    <property type="molecule type" value="Genomic_DNA"/>
</dbReference>
<name>A0A834NZ24_VESPE</name>
<organism evidence="11 12">
    <name type="scientific">Vespula pensylvanica</name>
    <name type="common">Western yellow jacket</name>
    <name type="synonym">Wasp</name>
    <dbReference type="NCBI Taxonomy" id="30213"/>
    <lineage>
        <taxon>Eukaryota</taxon>
        <taxon>Metazoa</taxon>
        <taxon>Ecdysozoa</taxon>
        <taxon>Arthropoda</taxon>
        <taxon>Hexapoda</taxon>
        <taxon>Insecta</taxon>
        <taxon>Pterygota</taxon>
        <taxon>Neoptera</taxon>
        <taxon>Endopterygota</taxon>
        <taxon>Hymenoptera</taxon>
        <taxon>Apocrita</taxon>
        <taxon>Aculeata</taxon>
        <taxon>Vespoidea</taxon>
        <taxon>Vespidae</taxon>
        <taxon>Vespinae</taxon>
        <taxon>Vespula</taxon>
    </lineage>
</organism>
<feature type="chain" id="PRO_5032883220" description="Ionotropic receptor 75a N-terminal domain-containing protein" evidence="9">
    <location>
        <begin position="20"/>
        <end position="650"/>
    </location>
</feature>
<dbReference type="Proteomes" id="UP000600918">
    <property type="component" value="Unassembled WGS sequence"/>
</dbReference>
<dbReference type="GO" id="GO:0005886">
    <property type="term" value="C:plasma membrane"/>
    <property type="evidence" value="ECO:0007669"/>
    <property type="project" value="UniProtKB-SubCell"/>
</dbReference>
<dbReference type="InterPro" id="IPR057074">
    <property type="entry name" value="IR75A_N"/>
</dbReference>
<evidence type="ECO:0000256" key="1">
    <source>
        <dbReference type="ARBA" id="ARBA00004651"/>
    </source>
</evidence>
<keyword evidence="7" id="KW-0325">Glycoprotein</keyword>
<comment type="subcellular location">
    <subcellularLocation>
        <location evidence="1">Cell membrane</location>
        <topology evidence="1">Multi-pass membrane protein</topology>
    </subcellularLocation>
</comment>
<evidence type="ECO:0000256" key="6">
    <source>
        <dbReference type="ARBA" id="ARBA00023170"/>
    </source>
</evidence>
<evidence type="ECO:0000313" key="11">
    <source>
        <dbReference type="EMBL" id="KAF7421779.1"/>
    </source>
</evidence>
<feature type="signal peptide" evidence="9">
    <location>
        <begin position="1"/>
        <end position="19"/>
    </location>
</feature>
<dbReference type="Gene3D" id="3.40.190.10">
    <property type="entry name" value="Periplasmic binding protein-like II"/>
    <property type="match status" value="1"/>
</dbReference>
<keyword evidence="2" id="KW-1003">Cell membrane</keyword>
<feature type="transmembrane region" description="Helical" evidence="8">
    <location>
        <begin position="396"/>
        <end position="421"/>
    </location>
</feature>
<keyword evidence="9" id="KW-0732">Signal</keyword>
<evidence type="ECO:0000256" key="4">
    <source>
        <dbReference type="ARBA" id="ARBA00022989"/>
    </source>
</evidence>
<feature type="domain" description="Ionotropic receptor 75a N-terminal" evidence="10">
    <location>
        <begin position="24"/>
        <end position="206"/>
    </location>
</feature>
<reference evidence="11" key="1">
    <citation type="journal article" date="2020" name="G3 (Bethesda)">
        <title>High-Quality Assemblies for Three Invasive Social Wasps from the &lt;i&gt;Vespula&lt;/i&gt; Genus.</title>
        <authorList>
            <person name="Harrop T.W.R."/>
            <person name="Guhlin J."/>
            <person name="McLaughlin G.M."/>
            <person name="Permina E."/>
            <person name="Stockwell P."/>
            <person name="Gilligan J."/>
            <person name="Le Lec M.F."/>
            <person name="Gruber M.A.M."/>
            <person name="Quinn O."/>
            <person name="Lovegrove M."/>
            <person name="Duncan E.J."/>
            <person name="Remnant E.J."/>
            <person name="Van Eeckhoven J."/>
            <person name="Graham B."/>
            <person name="Knapp R.A."/>
            <person name="Langford K.W."/>
            <person name="Kronenberg Z."/>
            <person name="Press M.O."/>
            <person name="Eacker S.M."/>
            <person name="Wilson-Rankin E.E."/>
            <person name="Purcell J."/>
            <person name="Lester P.J."/>
            <person name="Dearden P.K."/>
        </authorList>
    </citation>
    <scope>NUCLEOTIDE SEQUENCE</scope>
    <source>
        <strain evidence="11">Volc-1</strain>
    </source>
</reference>
<evidence type="ECO:0000256" key="8">
    <source>
        <dbReference type="SAM" id="Phobius"/>
    </source>
</evidence>
<evidence type="ECO:0000256" key="5">
    <source>
        <dbReference type="ARBA" id="ARBA00023136"/>
    </source>
</evidence>
<dbReference type="AlphaFoldDB" id="A0A834NZ24"/>
<feature type="transmembrane region" description="Helical" evidence="8">
    <location>
        <begin position="591"/>
        <end position="612"/>
    </location>
</feature>
<protein>
    <recommendedName>
        <fullName evidence="10">Ionotropic receptor 75a N-terminal domain-containing protein</fullName>
    </recommendedName>
</protein>
<dbReference type="Pfam" id="PF24576">
    <property type="entry name" value="IR75A_N"/>
    <property type="match status" value="1"/>
</dbReference>
<evidence type="ECO:0000256" key="2">
    <source>
        <dbReference type="ARBA" id="ARBA00022475"/>
    </source>
</evidence>
<comment type="caution">
    <text evidence="11">The sequence shown here is derived from an EMBL/GenBank/DDBJ whole genome shotgun (WGS) entry which is preliminary data.</text>
</comment>